<protein>
    <submittedName>
        <fullName evidence="4">Efflux transporter, outer membrane factor (OMF) lipoprotein, NodT family</fullName>
    </submittedName>
</protein>
<keyword evidence="2" id="KW-1134">Transmembrane beta strand</keyword>
<keyword evidence="3" id="KW-0175">Coiled coil</keyword>
<keyword evidence="5" id="KW-1185">Reference proteome</keyword>
<dbReference type="PANTHER" id="PTHR30203:SF32">
    <property type="entry name" value="CATION EFFLUX SYSTEM PROTEIN CUSC"/>
    <property type="match status" value="1"/>
</dbReference>
<dbReference type="PANTHER" id="PTHR30203">
    <property type="entry name" value="OUTER MEMBRANE CATION EFFLUX PROTEIN"/>
    <property type="match status" value="1"/>
</dbReference>
<keyword evidence="2 4" id="KW-0449">Lipoprotein</keyword>
<name>A0A1W1XVT2_9NEIS</name>
<dbReference type="GO" id="GO:0005886">
    <property type="term" value="C:plasma membrane"/>
    <property type="evidence" value="ECO:0007669"/>
    <property type="project" value="UniProtKB-SubCell"/>
</dbReference>
<keyword evidence="2" id="KW-0472">Membrane</keyword>
<sequence>MKLLVPCTLALLLAGCGSAMQTRYQRPDVDLPAQWHAPSRSGAQLAAGEAWWQRFGDPALDALIARALRSNNDLAVAAIKVRRARLQAGLTDTNLMPTLGVSGNASVSKDLKSGGPSTRSYGVTATLGYEVDLWGKLARQRDAAAWEATATEQDRRAAALSLIGTTAQLYWQLGYLNQRIANGEASIAYSEKTLQLVQVQHRAGAASGLDELQAAQSLASQQASLIALRQQRDEARNALAILFDQAPGATTAEPARLPTATLPEVPAGIPADVLAHRPDLQAAEWRLRASLANVDATRASFYPTFSLTGSVGSSSTTLRDVLSNPIGTLGAGLTLPFLQWNTTQLTIQTSQADYEAAVIGFRQSLYKALAEVENALSARNHDREEGEALQRSLDLATRAEKLAEVRYRAGKTGVKEWLDQQEARRSAENALAENRYRQLNGVMTVYRVLGGAAS</sequence>
<feature type="signal peptide" evidence="2">
    <location>
        <begin position="1"/>
        <end position="19"/>
    </location>
</feature>
<reference evidence="4 5" key="1">
    <citation type="submission" date="2017-04" db="EMBL/GenBank/DDBJ databases">
        <authorList>
            <person name="Afonso C.L."/>
            <person name="Miller P.J."/>
            <person name="Scott M.A."/>
            <person name="Spackman E."/>
            <person name="Goraichik I."/>
            <person name="Dimitrov K.M."/>
            <person name="Suarez D.L."/>
            <person name="Swayne D.E."/>
        </authorList>
    </citation>
    <scope>NUCLEOTIDE SEQUENCE [LARGE SCALE GENOMIC DNA]</scope>
    <source>
        <strain evidence="4 5">DSM 23236</strain>
    </source>
</reference>
<dbReference type="Gene3D" id="2.20.200.10">
    <property type="entry name" value="Outer membrane efflux proteins (OEP)"/>
    <property type="match status" value="1"/>
</dbReference>
<dbReference type="Gene3D" id="1.20.1600.10">
    <property type="entry name" value="Outer membrane efflux proteins (OEP)"/>
    <property type="match status" value="1"/>
</dbReference>
<dbReference type="AlphaFoldDB" id="A0A1W1XVT2"/>
<dbReference type="GO" id="GO:0015562">
    <property type="term" value="F:efflux transmembrane transporter activity"/>
    <property type="evidence" value="ECO:0007669"/>
    <property type="project" value="InterPro"/>
</dbReference>
<dbReference type="RefSeq" id="WP_217807082.1">
    <property type="nucleotide sequence ID" value="NZ_FWXD01000019.1"/>
</dbReference>
<feature type="coiled-coil region" evidence="3">
    <location>
        <begin position="218"/>
        <end position="245"/>
    </location>
</feature>
<keyword evidence="2" id="KW-0732">Signal</keyword>
<comment type="subcellular location">
    <subcellularLocation>
        <location evidence="2">Cell membrane</location>
        <topology evidence="2">Lipid-anchor</topology>
    </subcellularLocation>
</comment>
<evidence type="ECO:0000256" key="3">
    <source>
        <dbReference type="SAM" id="Coils"/>
    </source>
</evidence>
<accession>A0A1W1XVT2</accession>
<evidence type="ECO:0000313" key="4">
    <source>
        <dbReference type="EMBL" id="SMC27962.1"/>
    </source>
</evidence>
<evidence type="ECO:0000256" key="1">
    <source>
        <dbReference type="ARBA" id="ARBA00007613"/>
    </source>
</evidence>
<dbReference type="EMBL" id="FWXD01000019">
    <property type="protein sequence ID" value="SMC27962.1"/>
    <property type="molecule type" value="Genomic_DNA"/>
</dbReference>
<evidence type="ECO:0000313" key="5">
    <source>
        <dbReference type="Proteomes" id="UP000192761"/>
    </source>
</evidence>
<dbReference type="SUPFAM" id="SSF56954">
    <property type="entry name" value="Outer membrane efflux proteins (OEP)"/>
    <property type="match status" value="1"/>
</dbReference>
<organism evidence="4 5">
    <name type="scientific">Andreprevotia lacus DSM 23236</name>
    <dbReference type="NCBI Taxonomy" id="1121001"/>
    <lineage>
        <taxon>Bacteria</taxon>
        <taxon>Pseudomonadati</taxon>
        <taxon>Pseudomonadota</taxon>
        <taxon>Betaproteobacteria</taxon>
        <taxon>Neisseriales</taxon>
        <taxon>Chitinibacteraceae</taxon>
        <taxon>Andreprevotia</taxon>
    </lineage>
</organism>
<keyword evidence="2" id="KW-0812">Transmembrane</keyword>
<dbReference type="Pfam" id="PF02321">
    <property type="entry name" value="OEP"/>
    <property type="match status" value="2"/>
</dbReference>
<feature type="chain" id="PRO_5011824415" evidence="2">
    <location>
        <begin position="20"/>
        <end position="454"/>
    </location>
</feature>
<comment type="similarity">
    <text evidence="1 2">Belongs to the outer membrane factor (OMF) (TC 1.B.17) family.</text>
</comment>
<gene>
    <name evidence="4" type="ORF">SAMN02745857_03056</name>
</gene>
<dbReference type="PROSITE" id="PS51257">
    <property type="entry name" value="PROKAR_LIPOPROTEIN"/>
    <property type="match status" value="1"/>
</dbReference>
<dbReference type="InterPro" id="IPR010131">
    <property type="entry name" value="MdtP/NodT-like"/>
</dbReference>
<dbReference type="NCBIfam" id="TIGR01845">
    <property type="entry name" value="outer_NodT"/>
    <property type="match status" value="1"/>
</dbReference>
<keyword evidence="2" id="KW-0564">Palmitate</keyword>
<proteinExistence type="inferred from homology"/>
<evidence type="ECO:0000256" key="2">
    <source>
        <dbReference type="RuleBase" id="RU362097"/>
    </source>
</evidence>
<dbReference type="Proteomes" id="UP000192761">
    <property type="component" value="Unassembled WGS sequence"/>
</dbReference>
<dbReference type="STRING" id="1121001.SAMN02745857_03056"/>
<dbReference type="InterPro" id="IPR003423">
    <property type="entry name" value="OMP_efflux"/>
</dbReference>